<evidence type="ECO:0000256" key="5">
    <source>
        <dbReference type="ARBA" id="ARBA00023163"/>
    </source>
</evidence>
<name>Q0CMG3_ASPTN</name>
<protein>
    <recommendedName>
        <fullName evidence="8">Xylanolytic transcriptional activator regulatory domain-containing protein</fullName>
    </recommendedName>
</protein>
<dbReference type="CDD" id="cd12148">
    <property type="entry name" value="fungal_TF_MHR"/>
    <property type="match status" value="1"/>
</dbReference>
<evidence type="ECO:0000259" key="8">
    <source>
        <dbReference type="SMART" id="SM00906"/>
    </source>
</evidence>
<evidence type="ECO:0000256" key="2">
    <source>
        <dbReference type="ARBA" id="ARBA00022723"/>
    </source>
</evidence>
<keyword evidence="6" id="KW-0539">Nucleus</keyword>
<evidence type="ECO:0000256" key="7">
    <source>
        <dbReference type="SAM" id="MobiDB-lite"/>
    </source>
</evidence>
<dbReference type="GO" id="GO:0003677">
    <property type="term" value="F:DNA binding"/>
    <property type="evidence" value="ECO:0007669"/>
    <property type="project" value="UniProtKB-KW"/>
</dbReference>
<dbReference type="GO" id="GO:0006351">
    <property type="term" value="P:DNA-templated transcription"/>
    <property type="evidence" value="ECO:0007669"/>
    <property type="project" value="InterPro"/>
</dbReference>
<proteinExistence type="predicted"/>
<dbReference type="PANTHER" id="PTHR46910:SF3">
    <property type="entry name" value="HALOTOLERANCE PROTEIN 9-RELATED"/>
    <property type="match status" value="1"/>
</dbReference>
<dbReference type="GO" id="GO:0008270">
    <property type="term" value="F:zinc ion binding"/>
    <property type="evidence" value="ECO:0007669"/>
    <property type="project" value="InterPro"/>
</dbReference>
<feature type="compositionally biased region" description="Basic and acidic residues" evidence="7">
    <location>
        <begin position="53"/>
        <end position="63"/>
    </location>
</feature>
<dbReference type="InterPro" id="IPR050987">
    <property type="entry name" value="AtrR-like"/>
</dbReference>
<feature type="compositionally biased region" description="Polar residues" evidence="7">
    <location>
        <begin position="318"/>
        <end position="328"/>
    </location>
</feature>
<feature type="region of interest" description="Disordered" evidence="7">
    <location>
        <begin position="53"/>
        <end position="72"/>
    </location>
</feature>
<dbReference type="Pfam" id="PF04082">
    <property type="entry name" value="Fungal_trans"/>
    <property type="match status" value="1"/>
</dbReference>
<evidence type="ECO:0000256" key="4">
    <source>
        <dbReference type="ARBA" id="ARBA00023125"/>
    </source>
</evidence>
<dbReference type="RefSeq" id="XP_001214299.1">
    <property type="nucleotide sequence ID" value="XM_001214299.1"/>
</dbReference>
<dbReference type="eggNOG" id="ENOG502RUIK">
    <property type="taxonomic scope" value="Eukaryota"/>
</dbReference>
<dbReference type="EMBL" id="CH476600">
    <property type="protein sequence ID" value="EAU34190.1"/>
    <property type="molecule type" value="Genomic_DNA"/>
</dbReference>
<dbReference type="PANTHER" id="PTHR46910">
    <property type="entry name" value="TRANSCRIPTION FACTOR PDR1"/>
    <property type="match status" value="1"/>
</dbReference>
<feature type="region of interest" description="Disordered" evidence="7">
    <location>
        <begin position="1"/>
        <end position="41"/>
    </location>
</feature>
<feature type="domain" description="Xylanolytic transcriptional activator regulatory" evidence="8">
    <location>
        <begin position="235"/>
        <end position="309"/>
    </location>
</feature>
<dbReference type="HOGENOM" id="CLU_044359_0_0_1"/>
<evidence type="ECO:0000256" key="3">
    <source>
        <dbReference type="ARBA" id="ARBA00023015"/>
    </source>
</evidence>
<dbReference type="STRING" id="341663.Q0CMG3"/>
<feature type="region of interest" description="Disordered" evidence="7">
    <location>
        <begin position="309"/>
        <end position="328"/>
    </location>
</feature>
<gene>
    <name evidence="9" type="ORF">ATEG_05121</name>
</gene>
<dbReference type="GO" id="GO:0005634">
    <property type="term" value="C:nucleus"/>
    <property type="evidence" value="ECO:0007669"/>
    <property type="project" value="UniProtKB-SubCell"/>
</dbReference>
<dbReference type="AlphaFoldDB" id="Q0CMG3"/>
<evidence type="ECO:0000313" key="10">
    <source>
        <dbReference type="Proteomes" id="UP000007963"/>
    </source>
</evidence>
<dbReference type="InterPro" id="IPR007219">
    <property type="entry name" value="XnlR_reg_dom"/>
</dbReference>
<sequence>MTTDHESSASITSTSSGNTYTVESRSSCPLSRPPTPTYFGETSIRSTLKQVEAHLEEHPRIESDQPSEVASSALSPSPLLKAHVPPREISNICMVLHKYDIIIDKPQWDHFMKIFCDEVHILYPLLNLRDLLERYDLFWHDHITSPLESRQCSRDSCVSLSQILICLAIGQCTASPRVSVQGFRYSAGWSFYSAALELFGDVLDCFEECSNQLLSLQILSLMVIYLFRLDIVSRAEKILALAISHAYHIGLHRSQVDIYSREPSETENSRRVWWCLYILDRRLALEGGHPFLISDVDINTPLPRISEGVFGDREPESTGHTSSQLEASSDPTPIPYFIAMVEYSKVLGKVWEAVYGAGANIYLNSSVCESLEHLLFGVQDQIPPIFRYHPHTNPNAQAATAPWWLTKQQSLMQIVGAPVPFDEP</sequence>
<evidence type="ECO:0000256" key="1">
    <source>
        <dbReference type="ARBA" id="ARBA00004123"/>
    </source>
</evidence>
<dbReference type="VEuPathDB" id="FungiDB:ATEG_05121"/>
<keyword evidence="5" id="KW-0804">Transcription</keyword>
<feature type="compositionally biased region" description="Polar residues" evidence="7">
    <location>
        <begin position="17"/>
        <end position="29"/>
    </location>
</feature>
<dbReference type="SMART" id="SM00906">
    <property type="entry name" value="Fungal_trans"/>
    <property type="match status" value="1"/>
</dbReference>
<dbReference type="Proteomes" id="UP000007963">
    <property type="component" value="Unassembled WGS sequence"/>
</dbReference>
<dbReference type="GO" id="GO:0003700">
    <property type="term" value="F:DNA-binding transcription factor activity"/>
    <property type="evidence" value="ECO:0007669"/>
    <property type="project" value="InterPro"/>
</dbReference>
<comment type="subcellular location">
    <subcellularLocation>
        <location evidence="1">Nucleus</location>
    </subcellularLocation>
</comment>
<keyword evidence="4" id="KW-0238">DNA-binding</keyword>
<organism evidence="9 10">
    <name type="scientific">Aspergillus terreus (strain NIH 2624 / FGSC A1156)</name>
    <dbReference type="NCBI Taxonomy" id="341663"/>
    <lineage>
        <taxon>Eukaryota</taxon>
        <taxon>Fungi</taxon>
        <taxon>Dikarya</taxon>
        <taxon>Ascomycota</taxon>
        <taxon>Pezizomycotina</taxon>
        <taxon>Eurotiomycetes</taxon>
        <taxon>Eurotiomycetidae</taxon>
        <taxon>Eurotiales</taxon>
        <taxon>Aspergillaceae</taxon>
        <taxon>Aspergillus</taxon>
        <taxon>Aspergillus subgen. Circumdati</taxon>
    </lineage>
</organism>
<evidence type="ECO:0000313" key="9">
    <source>
        <dbReference type="EMBL" id="EAU34190.1"/>
    </source>
</evidence>
<evidence type="ECO:0000256" key="6">
    <source>
        <dbReference type="ARBA" id="ARBA00023242"/>
    </source>
</evidence>
<dbReference type="GeneID" id="4320600"/>
<accession>Q0CMG3</accession>
<dbReference type="OrthoDB" id="3266505at2759"/>
<reference evidence="10" key="1">
    <citation type="submission" date="2005-09" db="EMBL/GenBank/DDBJ databases">
        <title>Annotation of the Aspergillus terreus NIH2624 genome.</title>
        <authorList>
            <person name="Birren B.W."/>
            <person name="Lander E.S."/>
            <person name="Galagan J.E."/>
            <person name="Nusbaum C."/>
            <person name="Devon K."/>
            <person name="Henn M."/>
            <person name="Ma L.-J."/>
            <person name="Jaffe D.B."/>
            <person name="Butler J."/>
            <person name="Alvarez P."/>
            <person name="Gnerre S."/>
            <person name="Grabherr M."/>
            <person name="Kleber M."/>
            <person name="Mauceli E.W."/>
            <person name="Brockman W."/>
            <person name="Rounsley S."/>
            <person name="Young S.K."/>
            <person name="LaButti K."/>
            <person name="Pushparaj V."/>
            <person name="DeCaprio D."/>
            <person name="Crawford M."/>
            <person name="Koehrsen M."/>
            <person name="Engels R."/>
            <person name="Montgomery P."/>
            <person name="Pearson M."/>
            <person name="Howarth C."/>
            <person name="Larson L."/>
            <person name="Luoma S."/>
            <person name="White J."/>
            <person name="Alvarado L."/>
            <person name="Kodira C.D."/>
            <person name="Zeng Q."/>
            <person name="Oleary S."/>
            <person name="Yandava C."/>
            <person name="Denning D.W."/>
            <person name="Nierman W.C."/>
            <person name="Milne T."/>
            <person name="Madden K."/>
        </authorList>
    </citation>
    <scope>NUCLEOTIDE SEQUENCE [LARGE SCALE GENOMIC DNA]</scope>
    <source>
        <strain evidence="10">NIH 2624 / FGSC A1156</strain>
    </source>
</reference>
<dbReference type="OMA" id="ISHAYHI"/>
<keyword evidence="3" id="KW-0805">Transcription regulation</keyword>
<keyword evidence="2" id="KW-0479">Metal-binding</keyword>